<protein>
    <submittedName>
        <fullName evidence="2">Uncharacterized protein</fullName>
    </submittedName>
</protein>
<sequence>LTVVPPGQVDPHGIAWVERTMRQLCNQRSIHYSSTRWTQFWIYFRRTWIVLFPPEVWNVHGMDCPHPSLPSFVGTINALSQRYVQLLSDITHRRAMAPAQLQILLPVPVQLIPTGTRGCRSSVRARSRRPRRGRGGRANCATTTVNRTNAHYTERTKHHFKLISQIKC</sequence>
<dbReference type="AlphaFoldDB" id="A0A225VSG5"/>
<keyword evidence="3" id="KW-1185">Reference proteome</keyword>
<proteinExistence type="predicted"/>
<feature type="non-terminal residue" evidence="2">
    <location>
        <position position="1"/>
    </location>
</feature>
<name>A0A225VSG5_9STRA</name>
<organism evidence="2 3">
    <name type="scientific">Phytophthora megakarya</name>
    <dbReference type="NCBI Taxonomy" id="4795"/>
    <lineage>
        <taxon>Eukaryota</taxon>
        <taxon>Sar</taxon>
        <taxon>Stramenopiles</taxon>
        <taxon>Oomycota</taxon>
        <taxon>Peronosporomycetes</taxon>
        <taxon>Peronosporales</taxon>
        <taxon>Peronosporaceae</taxon>
        <taxon>Phytophthora</taxon>
    </lineage>
</organism>
<evidence type="ECO:0000313" key="3">
    <source>
        <dbReference type="Proteomes" id="UP000198211"/>
    </source>
</evidence>
<accession>A0A225VSG5</accession>
<feature type="region of interest" description="Disordered" evidence="1">
    <location>
        <begin position="120"/>
        <end position="140"/>
    </location>
</feature>
<gene>
    <name evidence="2" type="ORF">PHMEG_00020141</name>
</gene>
<comment type="caution">
    <text evidence="2">The sequence shown here is derived from an EMBL/GenBank/DDBJ whole genome shotgun (WGS) entry which is preliminary data.</text>
</comment>
<dbReference type="EMBL" id="NBNE01003530">
    <property type="protein sequence ID" value="OWZ07460.1"/>
    <property type="molecule type" value="Genomic_DNA"/>
</dbReference>
<evidence type="ECO:0000313" key="2">
    <source>
        <dbReference type="EMBL" id="OWZ07460.1"/>
    </source>
</evidence>
<reference evidence="3" key="1">
    <citation type="submission" date="2017-03" db="EMBL/GenBank/DDBJ databases">
        <title>Phytopthora megakarya and P. palmivora, two closely related causual agents of cacao black pod achieved similar genome size and gene model numbers by different mechanisms.</title>
        <authorList>
            <person name="Ali S."/>
            <person name="Shao J."/>
            <person name="Larry D.J."/>
            <person name="Kronmiller B."/>
            <person name="Shen D."/>
            <person name="Strem M.D."/>
            <person name="Melnick R.L."/>
            <person name="Guiltinan M.J."/>
            <person name="Tyler B.M."/>
            <person name="Meinhardt L.W."/>
            <person name="Bailey B.A."/>
        </authorList>
    </citation>
    <scope>NUCLEOTIDE SEQUENCE [LARGE SCALE GENOMIC DNA]</scope>
    <source>
        <strain evidence="3">zdho120</strain>
    </source>
</reference>
<feature type="compositionally biased region" description="Basic residues" evidence="1">
    <location>
        <begin position="123"/>
        <end position="135"/>
    </location>
</feature>
<evidence type="ECO:0000256" key="1">
    <source>
        <dbReference type="SAM" id="MobiDB-lite"/>
    </source>
</evidence>
<dbReference type="Proteomes" id="UP000198211">
    <property type="component" value="Unassembled WGS sequence"/>
</dbReference>